<dbReference type="PANTHER" id="PTHR24075">
    <property type="entry name" value="SEC63 DOMAIN-CONTAINING"/>
    <property type="match status" value="1"/>
</dbReference>
<dbReference type="Pfam" id="PF05920">
    <property type="entry name" value="Homeobox_KN"/>
    <property type="match status" value="1"/>
</dbReference>
<dbReference type="CDD" id="cd00086">
    <property type="entry name" value="homeodomain"/>
    <property type="match status" value="1"/>
</dbReference>
<dbReference type="InterPro" id="IPR008422">
    <property type="entry name" value="KN_HD"/>
</dbReference>
<evidence type="ECO:0000259" key="6">
    <source>
        <dbReference type="PROSITE" id="PS50071"/>
    </source>
</evidence>
<gene>
    <name evidence="9" type="ORF">OVN521_LOCUS15132</name>
    <name evidence="8" type="ORF">WKI299_LOCUS13484</name>
</gene>
<dbReference type="EMBL" id="CAJNRF010005091">
    <property type="protein sequence ID" value="CAF2067265.1"/>
    <property type="molecule type" value="Genomic_DNA"/>
</dbReference>
<feature type="region of interest" description="Disordered" evidence="5">
    <location>
        <begin position="267"/>
        <end position="290"/>
    </location>
</feature>
<protein>
    <recommendedName>
        <fullName evidence="12">Homeobox domain-containing protein</fullName>
    </recommendedName>
</protein>
<evidence type="ECO:0000256" key="2">
    <source>
        <dbReference type="ARBA" id="ARBA00023155"/>
    </source>
</evidence>
<feature type="domain" description="Homeobox" evidence="6">
    <location>
        <begin position="155"/>
        <end position="218"/>
    </location>
</feature>
<dbReference type="Proteomes" id="UP000663856">
    <property type="component" value="Unassembled WGS sequence"/>
</dbReference>
<dbReference type="InterPro" id="IPR001356">
    <property type="entry name" value="HD"/>
</dbReference>
<evidence type="ECO:0000256" key="5">
    <source>
        <dbReference type="SAM" id="MobiDB-lite"/>
    </source>
</evidence>
<dbReference type="InterPro" id="IPR001623">
    <property type="entry name" value="DnaJ_domain"/>
</dbReference>
<dbReference type="GO" id="GO:0006620">
    <property type="term" value="P:post-translational protein targeting to endoplasmic reticulum membrane"/>
    <property type="evidence" value="ECO:0007669"/>
    <property type="project" value="TreeGrafter"/>
</dbReference>
<dbReference type="InterPro" id="IPR036869">
    <property type="entry name" value="J_dom_sf"/>
</dbReference>
<dbReference type="GO" id="GO:0008320">
    <property type="term" value="F:protein transmembrane transporter activity"/>
    <property type="evidence" value="ECO:0007669"/>
    <property type="project" value="TreeGrafter"/>
</dbReference>
<dbReference type="GO" id="GO:0005634">
    <property type="term" value="C:nucleus"/>
    <property type="evidence" value="ECO:0007669"/>
    <property type="project" value="UniProtKB-SubCell"/>
</dbReference>
<dbReference type="Proteomes" id="UP000663866">
    <property type="component" value="Unassembled WGS sequence"/>
</dbReference>
<dbReference type="Gene3D" id="1.10.287.110">
    <property type="entry name" value="DnaJ domain"/>
    <property type="match status" value="1"/>
</dbReference>
<dbReference type="SMART" id="SM00271">
    <property type="entry name" value="DnaJ"/>
    <property type="match status" value="1"/>
</dbReference>
<dbReference type="Pfam" id="PF00226">
    <property type="entry name" value="DnaJ"/>
    <property type="match status" value="1"/>
</dbReference>
<organism evidence="8 10">
    <name type="scientific">Rotaria magnacalcarata</name>
    <dbReference type="NCBI Taxonomy" id="392030"/>
    <lineage>
        <taxon>Eukaryota</taxon>
        <taxon>Metazoa</taxon>
        <taxon>Spiralia</taxon>
        <taxon>Gnathifera</taxon>
        <taxon>Rotifera</taxon>
        <taxon>Eurotatoria</taxon>
        <taxon>Bdelloidea</taxon>
        <taxon>Philodinida</taxon>
        <taxon>Philodinidae</taxon>
        <taxon>Rotaria</taxon>
    </lineage>
</organism>
<dbReference type="PANTHER" id="PTHR24075:SF0">
    <property type="entry name" value="TRANSLOCATION PROTEIN SEC63 HOMOLOG"/>
    <property type="match status" value="1"/>
</dbReference>
<dbReference type="SUPFAM" id="SSF46565">
    <property type="entry name" value="Chaperone J-domain"/>
    <property type="match status" value="1"/>
</dbReference>
<reference evidence="8" key="1">
    <citation type="submission" date="2021-02" db="EMBL/GenBank/DDBJ databases">
        <authorList>
            <person name="Nowell W R."/>
        </authorList>
    </citation>
    <scope>NUCLEOTIDE SEQUENCE</scope>
</reference>
<evidence type="ECO:0000256" key="1">
    <source>
        <dbReference type="ARBA" id="ARBA00023125"/>
    </source>
</evidence>
<keyword evidence="1 4" id="KW-0238">DNA-binding</keyword>
<name>A0A816R6K4_9BILA</name>
<keyword evidence="11" id="KW-1185">Reference proteome</keyword>
<evidence type="ECO:0000313" key="11">
    <source>
        <dbReference type="Proteomes" id="UP000663866"/>
    </source>
</evidence>
<dbReference type="SMART" id="SM00389">
    <property type="entry name" value="HOX"/>
    <property type="match status" value="1"/>
</dbReference>
<dbReference type="GO" id="GO:0006614">
    <property type="term" value="P:SRP-dependent cotranslational protein targeting to membrane"/>
    <property type="evidence" value="ECO:0007669"/>
    <property type="project" value="TreeGrafter"/>
</dbReference>
<evidence type="ECO:0000313" key="8">
    <source>
        <dbReference type="EMBL" id="CAF2067265.1"/>
    </source>
</evidence>
<comment type="caution">
    <text evidence="8">The sequence shown here is derived from an EMBL/GenBank/DDBJ whole genome shotgun (WGS) entry which is preliminary data.</text>
</comment>
<keyword evidence="3 4" id="KW-0539">Nucleus</keyword>
<evidence type="ECO:0000313" key="10">
    <source>
        <dbReference type="Proteomes" id="UP000663856"/>
    </source>
</evidence>
<dbReference type="Gene3D" id="1.10.10.60">
    <property type="entry name" value="Homeodomain-like"/>
    <property type="match status" value="1"/>
</dbReference>
<dbReference type="SUPFAM" id="SSF46689">
    <property type="entry name" value="Homeodomain-like"/>
    <property type="match status" value="1"/>
</dbReference>
<feature type="domain" description="J" evidence="7">
    <location>
        <begin position="378"/>
        <end position="440"/>
    </location>
</feature>
<evidence type="ECO:0000259" key="7">
    <source>
        <dbReference type="PROSITE" id="PS50076"/>
    </source>
</evidence>
<proteinExistence type="predicted"/>
<dbReference type="GO" id="GO:0003677">
    <property type="term" value="F:DNA binding"/>
    <property type="evidence" value="ECO:0007669"/>
    <property type="project" value="UniProtKB-UniRule"/>
</dbReference>
<dbReference type="GO" id="GO:0031207">
    <property type="term" value="C:Sec62/Sec63 complex"/>
    <property type="evidence" value="ECO:0007669"/>
    <property type="project" value="TreeGrafter"/>
</dbReference>
<dbReference type="GO" id="GO:0006355">
    <property type="term" value="P:regulation of DNA-templated transcription"/>
    <property type="evidence" value="ECO:0007669"/>
    <property type="project" value="InterPro"/>
</dbReference>
<dbReference type="GO" id="GO:0003723">
    <property type="term" value="F:RNA binding"/>
    <property type="evidence" value="ECO:0007669"/>
    <property type="project" value="TreeGrafter"/>
</dbReference>
<feature type="DNA-binding region" description="Homeobox" evidence="4">
    <location>
        <begin position="157"/>
        <end position="219"/>
    </location>
</feature>
<evidence type="ECO:0000256" key="3">
    <source>
        <dbReference type="ARBA" id="ARBA00023242"/>
    </source>
</evidence>
<evidence type="ECO:0000256" key="4">
    <source>
        <dbReference type="PROSITE-ProRule" id="PRU00108"/>
    </source>
</evidence>
<keyword evidence="2 4" id="KW-0371">Homeobox</keyword>
<dbReference type="CDD" id="cd06257">
    <property type="entry name" value="DnaJ"/>
    <property type="match status" value="1"/>
</dbReference>
<comment type="subcellular location">
    <subcellularLocation>
        <location evidence="4">Nucleus</location>
    </subcellularLocation>
</comment>
<dbReference type="AlphaFoldDB" id="A0A816R6K4"/>
<evidence type="ECO:0000313" key="9">
    <source>
        <dbReference type="EMBL" id="CAF4002494.1"/>
    </source>
</evidence>
<evidence type="ECO:0008006" key="12">
    <source>
        <dbReference type="Google" id="ProtNLM"/>
    </source>
</evidence>
<dbReference type="InterPro" id="IPR009057">
    <property type="entry name" value="Homeodomain-like_sf"/>
</dbReference>
<dbReference type="EMBL" id="CAJOBG010002373">
    <property type="protein sequence ID" value="CAF4002494.1"/>
    <property type="molecule type" value="Genomic_DNA"/>
</dbReference>
<dbReference type="PROSITE" id="PS50076">
    <property type="entry name" value="DNAJ_2"/>
    <property type="match status" value="1"/>
</dbReference>
<accession>A0A816R6K4</accession>
<sequence>MDSFIFDFDTDSTLTNDTSSTQSDLDWTAFQSTSPLPTTSSPFTPLYVSPQDDAVAPNNKSTIIKTTHDDELYFEIEHFFNGLNQQHQEQAHSQHLEQGQQGIIESLHSNIDISDQTMNNRHYVESPSRAHLSAAIINEKPANYLPAPLVPRVSSSRSKYYHKLPDHAVKLMQEWYNANLDDPYPRSPDKKRFITEGNITAQQCRSWFANRRQRLKHVKRNQSKLTTSRFINHSPKANFRPTEMSPIEAHEYCYYCQQQQQQQQQQIALSSSSSSLSSSPLSLTIPTTPSATTTTTTTLNVVINQQTSRREEIKSASHSNAIFNSTQIYDEHLLLRANKRNNRGHVILAKICLVLAWTLLFIVAYHAPLITTENEDSDPFAILGVDKEVSRSEIKRGCRELSKINHSDGGGGDPEEFKKIAEACRTLTNAESKENWKKYGNPGGKRVCSLGCAIRK</sequence>
<dbReference type="PROSITE" id="PS50071">
    <property type="entry name" value="HOMEOBOX_2"/>
    <property type="match status" value="1"/>
</dbReference>